<dbReference type="GO" id="GO:0046755">
    <property type="term" value="P:viral budding"/>
    <property type="evidence" value="ECO:0007669"/>
    <property type="project" value="TreeGrafter"/>
</dbReference>
<dbReference type="AlphaFoldDB" id="A0A0R3W8S0"/>
<dbReference type="InterPro" id="IPR018798">
    <property type="entry name" value="MVB12A/B"/>
</dbReference>
<evidence type="ECO:0000259" key="1">
    <source>
        <dbReference type="PROSITE" id="PS51498"/>
    </source>
</evidence>
<protein>
    <submittedName>
        <fullName evidence="4">MABP domain-containing protein</fullName>
    </submittedName>
</protein>
<organism evidence="4">
    <name type="scientific">Taenia asiatica</name>
    <name type="common">Asian tapeworm</name>
    <dbReference type="NCBI Taxonomy" id="60517"/>
    <lineage>
        <taxon>Eukaryota</taxon>
        <taxon>Metazoa</taxon>
        <taxon>Spiralia</taxon>
        <taxon>Lophotrochozoa</taxon>
        <taxon>Platyhelminthes</taxon>
        <taxon>Cestoda</taxon>
        <taxon>Eucestoda</taxon>
        <taxon>Cyclophyllidea</taxon>
        <taxon>Taeniidae</taxon>
        <taxon>Taenia</taxon>
    </lineage>
</organism>
<name>A0A0R3W8S0_TAEAS</name>
<dbReference type="PROSITE" id="PS51498">
    <property type="entry name" value="MABP"/>
    <property type="match status" value="1"/>
</dbReference>
<dbReference type="PANTHER" id="PTHR31547:SF1">
    <property type="entry name" value="MULTIVESICULAR BODY SUBUNIT 12B"/>
    <property type="match status" value="1"/>
</dbReference>
<keyword evidence="3" id="KW-1185">Reference proteome</keyword>
<dbReference type="EMBL" id="UYRS01018536">
    <property type="protein sequence ID" value="VDK37325.1"/>
    <property type="molecule type" value="Genomic_DNA"/>
</dbReference>
<dbReference type="WBParaSite" id="TASK_0000678301-mRNA-1">
    <property type="protein sequence ID" value="TASK_0000678301-mRNA-1"/>
    <property type="gene ID" value="TASK_0000678301"/>
</dbReference>
<dbReference type="OrthoDB" id="6021306at2759"/>
<dbReference type="GO" id="GO:0042058">
    <property type="term" value="P:regulation of epidermal growth factor receptor signaling pathway"/>
    <property type="evidence" value="ECO:0007669"/>
    <property type="project" value="TreeGrafter"/>
</dbReference>
<gene>
    <name evidence="2" type="ORF">TASK_LOCUS6784</name>
</gene>
<feature type="domain" description="MABP" evidence="1">
    <location>
        <begin position="2"/>
        <end position="148"/>
    </location>
</feature>
<dbReference type="Pfam" id="PF10240">
    <property type="entry name" value="DUF2464"/>
    <property type="match status" value="1"/>
</dbReference>
<dbReference type="GO" id="GO:0000813">
    <property type="term" value="C:ESCRT I complex"/>
    <property type="evidence" value="ECO:0007669"/>
    <property type="project" value="InterPro"/>
</dbReference>
<evidence type="ECO:0000313" key="2">
    <source>
        <dbReference type="EMBL" id="VDK37325.1"/>
    </source>
</evidence>
<evidence type="ECO:0000313" key="4">
    <source>
        <dbReference type="WBParaSite" id="TASK_0000678301-mRNA-1"/>
    </source>
</evidence>
<sequence>MADPITGIGIVTSLSRVPSHYMAVKWIKDTHEEADFGKENLLRKSSRFLVLEKMPCSKSSPCDVLVELAIVANKDAVPPNFTPIERTLDTRERCFKGKYLCAKYDTWKPNMTAVTDVVVFKNSRDVLKGHALVGELSEQRILACVLSNLGSNASVRKKAPGRPPEVPRKPIIYSPMSGVPFELTRDCRVGDSDDIMSRYSVHPKSREAIEDQVRFVEVPLYFFDFTLEKSLKAS</sequence>
<reference evidence="4" key="1">
    <citation type="submission" date="2017-02" db="UniProtKB">
        <authorList>
            <consortium name="WormBaseParasite"/>
        </authorList>
    </citation>
    <scope>IDENTIFICATION</scope>
</reference>
<reference evidence="2 3" key="2">
    <citation type="submission" date="2018-11" db="EMBL/GenBank/DDBJ databases">
        <authorList>
            <consortium name="Pathogen Informatics"/>
        </authorList>
    </citation>
    <scope>NUCLEOTIDE SEQUENCE [LARGE SCALE GENOMIC DNA]</scope>
</reference>
<dbReference type="InterPro" id="IPR023341">
    <property type="entry name" value="MABP"/>
</dbReference>
<proteinExistence type="predicted"/>
<accession>A0A0R3W8S0</accession>
<dbReference type="GO" id="GO:0005770">
    <property type="term" value="C:late endosome"/>
    <property type="evidence" value="ECO:0007669"/>
    <property type="project" value="TreeGrafter"/>
</dbReference>
<dbReference type="PANTHER" id="PTHR31547">
    <property type="entry name" value="MULTIVESICULAR BODY SUBUNIT 12B"/>
    <property type="match status" value="1"/>
</dbReference>
<dbReference type="Proteomes" id="UP000282613">
    <property type="component" value="Unassembled WGS sequence"/>
</dbReference>
<dbReference type="InterPro" id="IPR040297">
    <property type="entry name" value="MVB12B"/>
</dbReference>
<dbReference type="STRING" id="60517.A0A0R3W8S0"/>
<evidence type="ECO:0000313" key="3">
    <source>
        <dbReference type="Proteomes" id="UP000282613"/>
    </source>
</evidence>
<dbReference type="Gene3D" id="2.100.10.50">
    <property type="match status" value="1"/>
</dbReference>
<dbReference type="GO" id="GO:0019075">
    <property type="term" value="P:virus maturation"/>
    <property type="evidence" value="ECO:0007669"/>
    <property type="project" value="TreeGrafter"/>
</dbReference>